<dbReference type="InterPro" id="IPR025669">
    <property type="entry name" value="AAA_dom"/>
</dbReference>
<dbReference type="AlphaFoldDB" id="A0A0Q0CM07"/>
<evidence type="ECO:0000313" key="2">
    <source>
        <dbReference type="EMBL" id="KPZ06411.1"/>
    </source>
</evidence>
<dbReference type="PANTHER" id="PTHR13696:SF52">
    <property type="entry name" value="PARA FAMILY PROTEIN CT_582"/>
    <property type="match status" value="1"/>
</dbReference>
<dbReference type="SUPFAM" id="SSF52540">
    <property type="entry name" value="P-loop containing nucleoside triphosphate hydrolases"/>
    <property type="match status" value="1"/>
</dbReference>
<dbReference type="EMBL" id="LJRQ01000415">
    <property type="protein sequence ID" value="KPZ06411.1"/>
    <property type="molecule type" value="Genomic_DNA"/>
</dbReference>
<dbReference type="PATRIC" id="fig|251720.4.peg.5426"/>
<sequence length="271" mass="29693">MSKKAPLVYAVATPKGGVGKSTTLSGLAIFAARQGKKCLLIDLDNIQSLTNNFQGAGVRYPLLSNVTALFKDPEQNETIQVKVISENIHLIQGDTAVGDINRANDITLISRMKENLLDHVPNYEDYDYVLIDTPAGNGNTVMAALLCAQRVYSPIDLDHNAIGSLVELTKVLRPIRKNFNPALLWVGFVINRVPKLVRYLGTKVPESTTDRAIYNSLVKDFGENALLGTIAYRTSVKQAISSGSWFAGESQSAKDAESEFENFCTNLLEKK</sequence>
<proteinExistence type="predicted"/>
<accession>A0A0Q0CM07</accession>
<evidence type="ECO:0000313" key="3">
    <source>
        <dbReference type="Proteomes" id="UP000050266"/>
    </source>
</evidence>
<name>A0A0Q0CM07_PSEA0</name>
<dbReference type="InterPro" id="IPR050678">
    <property type="entry name" value="DNA_Partitioning_ATPase"/>
</dbReference>
<feature type="domain" description="AAA" evidence="1">
    <location>
        <begin position="9"/>
        <end position="183"/>
    </location>
</feature>
<dbReference type="RefSeq" id="WP_044344613.1">
    <property type="nucleotide sequence ID" value="NZ_LIHQ01000246.1"/>
</dbReference>
<organism evidence="2 3">
    <name type="scientific">Pseudomonas amygdali pv. ulmi</name>
    <dbReference type="NCBI Taxonomy" id="251720"/>
    <lineage>
        <taxon>Bacteria</taxon>
        <taxon>Pseudomonadati</taxon>
        <taxon>Pseudomonadota</taxon>
        <taxon>Gammaproteobacteria</taxon>
        <taxon>Pseudomonadales</taxon>
        <taxon>Pseudomonadaceae</taxon>
        <taxon>Pseudomonas</taxon>
        <taxon>Pseudomonas amygdali</taxon>
    </lineage>
</organism>
<dbReference type="Gene3D" id="3.40.50.300">
    <property type="entry name" value="P-loop containing nucleotide triphosphate hydrolases"/>
    <property type="match status" value="1"/>
</dbReference>
<dbReference type="OrthoDB" id="9780677at2"/>
<protein>
    <submittedName>
        <fullName evidence="2">RelE/ParE family plasmid stabilization system protein</fullName>
    </submittedName>
</protein>
<dbReference type="Pfam" id="PF13614">
    <property type="entry name" value="AAA_31"/>
    <property type="match status" value="1"/>
</dbReference>
<evidence type="ECO:0000259" key="1">
    <source>
        <dbReference type="Pfam" id="PF13614"/>
    </source>
</evidence>
<dbReference type="PANTHER" id="PTHR13696">
    <property type="entry name" value="P-LOOP CONTAINING NUCLEOSIDE TRIPHOSPHATE HYDROLASE"/>
    <property type="match status" value="1"/>
</dbReference>
<dbReference type="InterPro" id="IPR027417">
    <property type="entry name" value="P-loop_NTPase"/>
</dbReference>
<dbReference type="CDD" id="cd02042">
    <property type="entry name" value="ParAB_family"/>
    <property type="match status" value="1"/>
</dbReference>
<gene>
    <name evidence="2" type="ORF">ALO41_200193</name>
</gene>
<reference evidence="2 3" key="1">
    <citation type="submission" date="2015-09" db="EMBL/GenBank/DDBJ databases">
        <title>Genome announcement of multiple Pseudomonas syringae strains.</title>
        <authorList>
            <person name="Thakur S."/>
            <person name="Wang P.W."/>
            <person name="Gong Y."/>
            <person name="Weir B.S."/>
            <person name="Guttman D.S."/>
        </authorList>
    </citation>
    <scope>NUCLEOTIDE SEQUENCE [LARGE SCALE GENOMIC DNA]</scope>
    <source>
        <strain evidence="2 3">ICMP3962</strain>
    </source>
</reference>
<comment type="caution">
    <text evidence="2">The sequence shown here is derived from an EMBL/GenBank/DDBJ whole genome shotgun (WGS) entry which is preliminary data.</text>
</comment>
<dbReference type="Proteomes" id="UP000050266">
    <property type="component" value="Unassembled WGS sequence"/>
</dbReference>